<evidence type="ECO:0000313" key="3">
    <source>
        <dbReference type="Proteomes" id="UP000516260"/>
    </source>
</evidence>
<dbReference type="PANTHER" id="PTHR15682:SF2">
    <property type="entry name" value="UNHEALTHY RIBOSOME BIOGENESIS PROTEIN 2 HOMOLOG"/>
    <property type="match status" value="1"/>
</dbReference>
<dbReference type="Pfam" id="PF10441">
    <property type="entry name" value="Urb2"/>
    <property type="match status" value="1"/>
</dbReference>
<dbReference type="Proteomes" id="UP000516260">
    <property type="component" value="Chromosome 3"/>
</dbReference>
<name>A0A4Z2BEI5_9TELE</name>
<dbReference type="PANTHER" id="PTHR15682">
    <property type="entry name" value="UNHEALTHY RIBOSOME BIOGENESIS PROTEIN 2 HOMOLOG"/>
    <property type="match status" value="1"/>
</dbReference>
<comment type="caution">
    <text evidence="2">The sequence shown here is derived from an EMBL/GenBank/DDBJ whole genome shotgun (WGS) entry which is preliminary data.</text>
</comment>
<dbReference type="InterPro" id="IPR018849">
    <property type="entry name" value="Urb2/Npa2_C"/>
</dbReference>
<dbReference type="GO" id="GO:0042254">
    <property type="term" value="P:ribosome biogenesis"/>
    <property type="evidence" value="ECO:0007669"/>
    <property type="project" value="TreeGrafter"/>
</dbReference>
<proteinExistence type="predicted"/>
<gene>
    <name evidence="2" type="ORF">fugu_002678</name>
</gene>
<protein>
    <recommendedName>
        <fullName evidence="1">Nucleolar 27S pre-rRNA processing Urb2/Npa2 C-terminal domain-containing protein</fullName>
    </recommendedName>
</protein>
<dbReference type="EMBL" id="SWLE01000016">
    <property type="protein sequence ID" value="TNM90389.1"/>
    <property type="molecule type" value="Genomic_DNA"/>
</dbReference>
<keyword evidence="3" id="KW-1185">Reference proteome</keyword>
<dbReference type="InterPro" id="IPR052609">
    <property type="entry name" value="Ribosome_Biogenesis_Reg"/>
</dbReference>
<accession>A0A4Z2BEI5</accession>
<reference evidence="2 3" key="1">
    <citation type="submission" date="2019-04" db="EMBL/GenBank/DDBJ databases">
        <title>The sequence and de novo assembly of Takifugu bimaculatus genome using PacBio and Hi-C technologies.</title>
        <authorList>
            <person name="Xu P."/>
            <person name="Liu B."/>
            <person name="Zhou Z."/>
        </authorList>
    </citation>
    <scope>NUCLEOTIDE SEQUENCE [LARGE SCALE GENOMIC DNA]</scope>
    <source>
        <strain evidence="2">TB-2018</strain>
        <tissue evidence="2">Muscle</tissue>
    </source>
</reference>
<evidence type="ECO:0000313" key="2">
    <source>
        <dbReference type="EMBL" id="TNM90389.1"/>
    </source>
</evidence>
<dbReference type="GO" id="GO:0005730">
    <property type="term" value="C:nucleolus"/>
    <property type="evidence" value="ECO:0007669"/>
    <property type="project" value="TreeGrafter"/>
</dbReference>
<organism evidence="2 3">
    <name type="scientific">Takifugu bimaculatus</name>
    <dbReference type="NCBI Taxonomy" id="433685"/>
    <lineage>
        <taxon>Eukaryota</taxon>
        <taxon>Metazoa</taxon>
        <taxon>Chordata</taxon>
        <taxon>Craniata</taxon>
        <taxon>Vertebrata</taxon>
        <taxon>Euteleostomi</taxon>
        <taxon>Actinopterygii</taxon>
        <taxon>Neopterygii</taxon>
        <taxon>Teleostei</taxon>
        <taxon>Neoteleostei</taxon>
        <taxon>Acanthomorphata</taxon>
        <taxon>Eupercaria</taxon>
        <taxon>Tetraodontiformes</taxon>
        <taxon>Tetradontoidea</taxon>
        <taxon>Tetraodontidae</taxon>
        <taxon>Takifugu</taxon>
    </lineage>
</organism>
<evidence type="ECO:0000259" key="1">
    <source>
        <dbReference type="Pfam" id="PF10441"/>
    </source>
</evidence>
<feature type="domain" description="Nucleolar 27S pre-rRNA processing Urb2/Npa2 C-terminal" evidence="1">
    <location>
        <begin position="1460"/>
        <end position="1647"/>
    </location>
</feature>
<sequence length="1656" mass="186407">MAAMYSGIHLKLKSPHTPWEDKLKLARFAWISTQCLLPNKEQVLLDWCTHALTGWYSRKVQFSHKILEGLWHYLNDLLHSKKLHLLLKQGKTINLRLNMAQLLLERLSEEERIGSKSPVCLSTILSVCQGLLSSPALLSVFTTKYELMVTLVATLCSLCCRKLQQPVDDMMLECLQNPLDTDLDTLRTEPTMENSSDQQGFDESVCPTNPKKALQSANLFDILLQALSCYLSVQRQQANPNRVFMMVTNQLLQILVLLRHLLASGEFGPRHMRLHQHLCRDICSKIDSILKLSLFPTDHLIAYKEELLPSKSDSVKCSGGAKGSFKPVNAILSKLCTRDYCEEPLHYAVKSTTLSLLFKFFLESYRSGGGKYEEEHCMLCFHFLTRLVLDTGLDGHKLALEKVDEPIALSSGENCPLVLPESWRLTLLAVESLLNQALSADIYNIAADKIRHEEVQLKFYRSIGQMLFNQAQPSIPAWYHCLKVLMSLNHLIVEPDLDKLLSTSWVNSECVAAHVQKAREDMICRLLQIYMKLRQLPRLFSEIGSVICQPALDHLRPPLLSEIFFSIRTCLLDIPSSQGLEICSVILETIRKNVLPDLVKDKREVEDMVIDSERGDKEMMQDQDKNNASLKLFSLSQLLHVILFNLKTLDNTSPLSIVRQGQGLMVDIQQLVRELILVLPLETKAANTSMSSIQKTTKKGKRKLEQKDTGTTDCKVEALWVQKTQEAALLLQYTWVEVNMFFLIRCSKYTSLDEGPSGSKNGAGVPFSNNLESFTSLQLTCSPLSCLLNKLIILQQMKKVLLDTASVCEHSTAALLHSTAHSILAETQFMLSLDEEQVWNRQIVSVESNSYFVAHWYIIVSNLPLIVPHLNGEDVGCIADALVSSLLSKKRAEDKDCLSGYLTTSLIFSQLLQSSLLAELPTLFSATVHSLNRGIISILKEARVTKVNQMLFEFPEKEGQSLKKESQSCSKLFEKEALVQEILASLKIGKVTAFLNNEQSNKLIDFLNIVTHLNPDGMNSEDISSIFLLLLFVLTSTSVTPECGDDSVALVKLLRAMICLVEGRSFQTILKHIHGGTLLQAVVTCLFWHSDNGRFQTMCSSHWLDIISAAQDLITCLLQVIINRNSSVRLNLDQFNCYLISKEMARREDVTPGSVVTSDVELGRSRCSDHLLLASLASLSQAVVSHLGRSKSMDKTLAQILMKTTASLGQAVKSVLKPKTGSQSGNQPASILSQAYIVEVVTIMLRCELSSLSVEEENEQSHINLSHMILYQGFYHQIIKEICSAQRPMEFLVSSLHFLSLFYQVMKKTGENVEEQGEKMKRDKELDEVYVHILQTVHRLMSASWLSSTNLCELEAAVQELLCHLVEESTSDQFNLLLLMIREALNASHWRVDNYRNVLSAVIIIKLLSCCQLPELCSKAWWLLAPQIISALMLFITWSSQDPSLILPFTVPTVMSVTLLLRRGEGLLTSPHYVTMVLGALQSVALDHLSPLVYHSVFLAVHEALFAIIQCHPQVMLKAAPSFLNVFYRLVVSIMQEGRQQGERHTGPDSHVYLECSRLVERMYSHIAATAESFTTLSSFMVAQYVTELQKVTLRTDIKLHLTEGIYQILDLCVEQDIKFLAAGLQLGVREVFNELYSSYTVYHKAQRQGEDKYTV</sequence>